<evidence type="ECO:0000313" key="2">
    <source>
        <dbReference type="EMBL" id="CAE0490734.1"/>
    </source>
</evidence>
<dbReference type="PANTHER" id="PTHR33639:SF2">
    <property type="entry name" value="DUF393 DOMAIN-CONTAINING PROTEIN"/>
    <property type="match status" value="1"/>
</dbReference>
<reference evidence="2" key="1">
    <citation type="submission" date="2021-01" db="EMBL/GenBank/DDBJ databases">
        <authorList>
            <person name="Corre E."/>
            <person name="Pelletier E."/>
            <person name="Niang G."/>
            <person name="Scheremetjew M."/>
            <person name="Finn R."/>
            <person name="Kale V."/>
            <person name="Holt S."/>
            <person name="Cochrane G."/>
            <person name="Meng A."/>
            <person name="Brown T."/>
            <person name="Cohen L."/>
        </authorList>
    </citation>
    <scope>NUCLEOTIDE SEQUENCE</scope>
    <source>
        <strain evidence="2">CCMP1320</strain>
    </source>
</reference>
<organism evidence="2">
    <name type="scientific">Dunaliella tertiolecta</name>
    <name type="common">Green alga</name>
    <dbReference type="NCBI Taxonomy" id="3047"/>
    <lineage>
        <taxon>Eukaryota</taxon>
        <taxon>Viridiplantae</taxon>
        <taxon>Chlorophyta</taxon>
        <taxon>core chlorophytes</taxon>
        <taxon>Chlorophyceae</taxon>
        <taxon>CS clade</taxon>
        <taxon>Chlamydomonadales</taxon>
        <taxon>Dunaliellaceae</taxon>
        <taxon>Dunaliella</taxon>
    </lineage>
</organism>
<evidence type="ECO:0008006" key="3">
    <source>
        <dbReference type="Google" id="ProtNLM"/>
    </source>
</evidence>
<gene>
    <name evidence="2" type="ORF">DTER00134_LOCUS5807</name>
</gene>
<name>A0A7S3QRX7_DUNTE</name>
<feature type="region of interest" description="Disordered" evidence="1">
    <location>
        <begin position="1"/>
        <end position="23"/>
    </location>
</feature>
<dbReference type="InterPro" id="IPR052927">
    <property type="entry name" value="DCC_oxidoreductase"/>
</dbReference>
<accession>A0A7S3QRX7</accession>
<dbReference type="EMBL" id="HBIP01010406">
    <property type="protein sequence ID" value="CAE0490734.1"/>
    <property type="molecule type" value="Transcribed_RNA"/>
</dbReference>
<dbReference type="PANTHER" id="PTHR33639">
    <property type="entry name" value="THIOL-DISULFIDE OXIDOREDUCTASE DCC"/>
    <property type="match status" value="1"/>
</dbReference>
<dbReference type="AlphaFoldDB" id="A0A7S3QRX7"/>
<protein>
    <recommendedName>
        <fullName evidence="3">Thiol-disulfide oxidoreductase DCC</fullName>
    </recommendedName>
</protein>
<proteinExistence type="predicted"/>
<dbReference type="InterPro" id="IPR007263">
    <property type="entry name" value="DCC1-like"/>
</dbReference>
<dbReference type="GO" id="GO:0015035">
    <property type="term" value="F:protein-disulfide reductase activity"/>
    <property type="evidence" value="ECO:0007669"/>
    <property type="project" value="InterPro"/>
</dbReference>
<dbReference type="Pfam" id="PF04134">
    <property type="entry name" value="DCC1-like"/>
    <property type="match status" value="1"/>
</dbReference>
<evidence type="ECO:0000256" key="1">
    <source>
        <dbReference type="SAM" id="MobiDB-lite"/>
    </source>
</evidence>
<sequence length="205" mass="22271">MLLAQGNVPARPSKTTSSSQEGTKKHMLLHQLFPHTARTSHIHSHPTRLTSNVVRRRTVSALTRAAGTGSSSTAANSTADVSKDYFQGDSRPIILYDGVCNLCNGAVNIMLDLDPEGKHFRMAALQSPAGRTLLQRCGRSPDDISSIVLVEPNYKGHIRSDAILKIAAGLSNPFPLLAFLGFPVPPFIRDALYDQVANNRYRGQP</sequence>